<sequence length="49" mass="5521">MSKSKARVLVHGKTYQRMRVSPQTAGVGIMFEHLFPRQPRIPLGDSIVV</sequence>
<accession>A0ABC8KHZ5</accession>
<evidence type="ECO:0000313" key="2">
    <source>
        <dbReference type="Proteomes" id="UP001642260"/>
    </source>
</evidence>
<keyword evidence="2" id="KW-1185">Reference proteome</keyword>
<evidence type="ECO:0000313" key="1">
    <source>
        <dbReference type="EMBL" id="CAH8355774.1"/>
    </source>
</evidence>
<proteinExistence type="predicted"/>
<dbReference type="AlphaFoldDB" id="A0ABC8KHZ5"/>
<organism evidence="1 2">
    <name type="scientific">Eruca vesicaria subsp. sativa</name>
    <name type="common">Garden rocket</name>
    <name type="synonym">Eruca sativa</name>
    <dbReference type="NCBI Taxonomy" id="29727"/>
    <lineage>
        <taxon>Eukaryota</taxon>
        <taxon>Viridiplantae</taxon>
        <taxon>Streptophyta</taxon>
        <taxon>Embryophyta</taxon>
        <taxon>Tracheophyta</taxon>
        <taxon>Spermatophyta</taxon>
        <taxon>Magnoliopsida</taxon>
        <taxon>eudicotyledons</taxon>
        <taxon>Gunneridae</taxon>
        <taxon>Pentapetalae</taxon>
        <taxon>rosids</taxon>
        <taxon>malvids</taxon>
        <taxon>Brassicales</taxon>
        <taxon>Brassicaceae</taxon>
        <taxon>Brassiceae</taxon>
        <taxon>Eruca</taxon>
    </lineage>
</organism>
<protein>
    <submittedName>
        <fullName evidence="1">Uncharacterized protein</fullName>
    </submittedName>
</protein>
<name>A0ABC8KHZ5_ERUVS</name>
<comment type="caution">
    <text evidence="1">The sequence shown here is derived from an EMBL/GenBank/DDBJ whole genome shotgun (WGS) entry which is preliminary data.</text>
</comment>
<gene>
    <name evidence="1" type="ORF">ERUC_LOCUS21529</name>
</gene>
<dbReference type="EMBL" id="CAKOAT010211933">
    <property type="protein sequence ID" value="CAH8355774.1"/>
    <property type="molecule type" value="Genomic_DNA"/>
</dbReference>
<dbReference type="Proteomes" id="UP001642260">
    <property type="component" value="Unassembled WGS sequence"/>
</dbReference>
<reference evidence="1 2" key="1">
    <citation type="submission" date="2022-03" db="EMBL/GenBank/DDBJ databases">
        <authorList>
            <person name="Macdonald S."/>
            <person name="Ahmed S."/>
            <person name="Newling K."/>
        </authorList>
    </citation>
    <scope>NUCLEOTIDE SEQUENCE [LARGE SCALE GENOMIC DNA]</scope>
</reference>